<dbReference type="InterPro" id="IPR007318">
    <property type="entry name" value="Phopholipid_MeTrfase"/>
</dbReference>
<evidence type="ECO:0000256" key="5">
    <source>
        <dbReference type="SAM" id="Phobius"/>
    </source>
</evidence>
<evidence type="ECO:0000256" key="3">
    <source>
        <dbReference type="ARBA" id="ARBA00022989"/>
    </source>
</evidence>
<evidence type="ECO:0000256" key="4">
    <source>
        <dbReference type="ARBA" id="ARBA00023136"/>
    </source>
</evidence>
<name>X1HSK7_9ZZZZ</name>
<dbReference type="Pfam" id="PF04191">
    <property type="entry name" value="PEMT"/>
    <property type="match status" value="1"/>
</dbReference>
<gene>
    <name evidence="6" type="ORF">S03H2_28451</name>
</gene>
<sequence length="93" mass="10780">MNWVTTPPDELIIKGIHRYSRHPMYLTPFLVFIGVGIASASWIFLLCSIAFIVLPPFFVKPEERFLLEKYGDSYREYMNKTPRWVGIPKSGGK</sequence>
<feature type="transmembrane region" description="Helical" evidence="5">
    <location>
        <begin position="29"/>
        <end position="54"/>
    </location>
</feature>
<dbReference type="PANTHER" id="PTHR12714">
    <property type="entry name" value="PROTEIN-S ISOPRENYLCYSTEINE O-METHYLTRANSFERASE"/>
    <property type="match status" value="1"/>
</dbReference>
<dbReference type="EMBL" id="BARU01017142">
    <property type="protein sequence ID" value="GAH56834.1"/>
    <property type="molecule type" value="Genomic_DNA"/>
</dbReference>
<evidence type="ECO:0000256" key="1">
    <source>
        <dbReference type="ARBA" id="ARBA00004127"/>
    </source>
</evidence>
<keyword evidence="4 5" id="KW-0472">Membrane</keyword>
<reference evidence="6" key="1">
    <citation type="journal article" date="2014" name="Front. Microbiol.">
        <title>High frequency of phylogenetically diverse reductive dehalogenase-homologous genes in deep subseafloor sedimentary metagenomes.</title>
        <authorList>
            <person name="Kawai M."/>
            <person name="Futagami T."/>
            <person name="Toyoda A."/>
            <person name="Takaki Y."/>
            <person name="Nishi S."/>
            <person name="Hori S."/>
            <person name="Arai W."/>
            <person name="Tsubouchi T."/>
            <person name="Morono Y."/>
            <person name="Uchiyama I."/>
            <person name="Ito T."/>
            <person name="Fujiyama A."/>
            <person name="Inagaki F."/>
            <person name="Takami H."/>
        </authorList>
    </citation>
    <scope>NUCLEOTIDE SEQUENCE</scope>
    <source>
        <strain evidence="6">Expedition CK06-06</strain>
    </source>
</reference>
<keyword evidence="3 5" id="KW-1133">Transmembrane helix</keyword>
<evidence type="ECO:0000256" key="2">
    <source>
        <dbReference type="ARBA" id="ARBA00022692"/>
    </source>
</evidence>
<accession>X1HSK7</accession>
<proteinExistence type="predicted"/>
<dbReference type="AlphaFoldDB" id="X1HSK7"/>
<evidence type="ECO:0000313" key="6">
    <source>
        <dbReference type="EMBL" id="GAH56834.1"/>
    </source>
</evidence>
<comment type="subcellular location">
    <subcellularLocation>
        <location evidence="1">Endomembrane system</location>
        <topology evidence="1">Multi-pass membrane protein</topology>
    </subcellularLocation>
</comment>
<dbReference type="Gene3D" id="1.20.120.1630">
    <property type="match status" value="1"/>
</dbReference>
<dbReference type="GO" id="GO:0012505">
    <property type="term" value="C:endomembrane system"/>
    <property type="evidence" value="ECO:0007669"/>
    <property type="project" value="UniProtKB-SubCell"/>
</dbReference>
<dbReference type="PANTHER" id="PTHR12714:SF9">
    <property type="entry name" value="PROTEIN-S-ISOPRENYLCYSTEINE O-METHYLTRANSFERASE"/>
    <property type="match status" value="1"/>
</dbReference>
<comment type="caution">
    <text evidence="6">The sequence shown here is derived from an EMBL/GenBank/DDBJ whole genome shotgun (WGS) entry which is preliminary data.</text>
</comment>
<keyword evidence="2 5" id="KW-0812">Transmembrane</keyword>
<dbReference type="GO" id="GO:0016740">
    <property type="term" value="F:transferase activity"/>
    <property type="evidence" value="ECO:0007669"/>
    <property type="project" value="UniProtKB-ARBA"/>
</dbReference>
<protein>
    <recommendedName>
        <fullName evidence="7">Steroid 5-alpha reductase C-terminal domain-containing protein</fullName>
    </recommendedName>
</protein>
<organism evidence="6">
    <name type="scientific">marine sediment metagenome</name>
    <dbReference type="NCBI Taxonomy" id="412755"/>
    <lineage>
        <taxon>unclassified sequences</taxon>
        <taxon>metagenomes</taxon>
        <taxon>ecological metagenomes</taxon>
    </lineage>
</organism>
<evidence type="ECO:0008006" key="7">
    <source>
        <dbReference type="Google" id="ProtNLM"/>
    </source>
</evidence>